<dbReference type="Pfam" id="PF26161">
    <property type="entry name" value="DUF8044"/>
    <property type="match status" value="1"/>
</dbReference>
<name>L9W198_9EURY</name>
<evidence type="ECO:0000313" key="2">
    <source>
        <dbReference type="EMBL" id="ELY42078.1"/>
    </source>
</evidence>
<dbReference type="RefSeq" id="WP_008164705.1">
    <property type="nucleotide sequence ID" value="NZ_AOHX01000047.1"/>
</dbReference>
<keyword evidence="1" id="KW-0812">Transmembrane</keyword>
<dbReference type="Proteomes" id="UP000011661">
    <property type="component" value="Unassembled WGS sequence"/>
</dbReference>
<evidence type="ECO:0000256" key="1">
    <source>
        <dbReference type="SAM" id="Phobius"/>
    </source>
</evidence>
<dbReference type="eggNOG" id="arCOG03875">
    <property type="taxonomic scope" value="Archaea"/>
</dbReference>
<sequence length="92" mass="10447">MATERRLRLVYGQVLWMLAITFVLSALEALSIEMFVTASLVGFLLCMELTAPAHARPTWRRRLWWAVLFGLLGFAVIIAWRILLTAPVDVTT</sequence>
<feature type="transmembrane region" description="Helical" evidence="1">
    <location>
        <begin position="32"/>
        <end position="51"/>
    </location>
</feature>
<keyword evidence="3" id="KW-1185">Reference proteome</keyword>
<proteinExistence type="predicted"/>
<evidence type="ECO:0000313" key="3">
    <source>
        <dbReference type="Proteomes" id="UP000011661"/>
    </source>
</evidence>
<dbReference type="InterPro" id="IPR058357">
    <property type="entry name" value="DUF8044"/>
</dbReference>
<accession>L9W198</accession>
<feature type="transmembrane region" description="Helical" evidence="1">
    <location>
        <begin position="63"/>
        <end position="83"/>
    </location>
</feature>
<feature type="transmembrane region" description="Helical" evidence="1">
    <location>
        <begin position="7"/>
        <end position="26"/>
    </location>
</feature>
<dbReference type="PATRIC" id="fig|1230460.4.peg.3267"/>
<organism evidence="2 3">
    <name type="scientific">Natronorubrum sulfidifaciens JCM 14089</name>
    <dbReference type="NCBI Taxonomy" id="1230460"/>
    <lineage>
        <taxon>Archaea</taxon>
        <taxon>Methanobacteriati</taxon>
        <taxon>Methanobacteriota</taxon>
        <taxon>Stenosarchaea group</taxon>
        <taxon>Halobacteria</taxon>
        <taxon>Halobacteriales</taxon>
        <taxon>Natrialbaceae</taxon>
        <taxon>Natronorubrum</taxon>
    </lineage>
</organism>
<keyword evidence="1" id="KW-1133">Transmembrane helix</keyword>
<dbReference type="AlphaFoldDB" id="L9W198"/>
<comment type="caution">
    <text evidence="2">The sequence shown here is derived from an EMBL/GenBank/DDBJ whole genome shotgun (WGS) entry which is preliminary data.</text>
</comment>
<gene>
    <name evidence="2" type="ORF">C495_16048</name>
</gene>
<dbReference type="EMBL" id="AOHX01000047">
    <property type="protein sequence ID" value="ELY42078.1"/>
    <property type="molecule type" value="Genomic_DNA"/>
</dbReference>
<protein>
    <submittedName>
        <fullName evidence="2">Uncharacterized protein</fullName>
    </submittedName>
</protein>
<dbReference type="OrthoDB" id="146654at2157"/>
<reference evidence="2 3" key="1">
    <citation type="journal article" date="2014" name="PLoS Genet.">
        <title>Phylogenetically driven sequencing of extremely halophilic archaea reveals strategies for static and dynamic osmo-response.</title>
        <authorList>
            <person name="Becker E.A."/>
            <person name="Seitzer P.M."/>
            <person name="Tritt A."/>
            <person name="Larsen D."/>
            <person name="Krusor M."/>
            <person name="Yao A.I."/>
            <person name="Wu D."/>
            <person name="Madern D."/>
            <person name="Eisen J.A."/>
            <person name="Darling A.E."/>
            <person name="Facciotti M.T."/>
        </authorList>
    </citation>
    <scope>NUCLEOTIDE SEQUENCE [LARGE SCALE GENOMIC DNA]</scope>
    <source>
        <strain evidence="2 3">JCM 14089</strain>
    </source>
</reference>
<keyword evidence="1" id="KW-0472">Membrane</keyword>